<sequence>MVALRLLLKRGFIEGELKISKFVITGAASGIGREVAKMLGDAGHEIISIDLRDADIIADLSTADGRQKAITETLDKTGSEIDGLITAAGMGGHLPDGKLVMIVNYFGTVELLDGLFPAMKGRPGAVALALSSNSAQMGVDPENELVKALLAHDEQAAIDIVGDAPSAGTYGLSKHAVARAVRRRAHEWGTAGVRLNAIAPGMTETPMLQGVRDNPDLKGALEAIPVPLNRTANVEEIANIIVMMVSDALSFMHGSVVYVDGGTDAVVRPDQF</sequence>
<dbReference type="InterPro" id="IPR036291">
    <property type="entry name" value="NAD(P)-bd_dom_sf"/>
</dbReference>
<dbReference type="AlphaFoldDB" id="J9A316"/>
<evidence type="ECO:0000313" key="4">
    <source>
        <dbReference type="Proteomes" id="UP000004836"/>
    </source>
</evidence>
<name>J9A316_9PROT</name>
<dbReference type="EMBL" id="ALYF01000005">
    <property type="protein sequence ID" value="EJW20735.1"/>
    <property type="molecule type" value="Genomic_DNA"/>
</dbReference>
<dbReference type="STRING" id="1220535.IMCC14465_15030"/>
<dbReference type="Pfam" id="PF13561">
    <property type="entry name" value="adh_short_C2"/>
    <property type="match status" value="1"/>
</dbReference>
<protein>
    <recommendedName>
        <fullName evidence="5">3-alpha-hydroxysteroid dehydrogenase</fullName>
    </recommendedName>
</protein>
<proteinExistence type="inferred from homology"/>
<keyword evidence="4" id="KW-1185">Reference proteome</keyword>
<comment type="similarity">
    <text evidence="1">Belongs to the short-chain dehydrogenases/reductases (SDR) family.</text>
</comment>
<dbReference type="InterPro" id="IPR002347">
    <property type="entry name" value="SDR_fam"/>
</dbReference>
<organism evidence="3 4">
    <name type="scientific">alpha proteobacterium IMCC14465</name>
    <dbReference type="NCBI Taxonomy" id="1220535"/>
    <lineage>
        <taxon>Bacteria</taxon>
        <taxon>Pseudomonadati</taxon>
        <taxon>Pseudomonadota</taxon>
        <taxon>Alphaproteobacteria</taxon>
        <taxon>PS1 clade</taxon>
    </lineage>
</organism>
<gene>
    <name evidence="3" type="ORF">IMCC14465_15030</name>
</gene>
<dbReference type="SUPFAM" id="SSF51735">
    <property type="entry name" value="NAD(P)-binding Rossmann-fold domains"/>
    <property type="match status" value="1"/>
</dbReference>
<dbReference type="OrthoDB" id="9809287at2"/>
<reference evidence="3 4" key="1">
    <citation type="journal article" date="2012" name="J. Bacteriol.">
        <title>Genome Sequence of Strain IMCC14465, Isolated from the East Sea, Belonging to the PS1 Clade of Alphaproteobacteria.</title>
        <authorList>
            <person name="Yang S.J."/>
            <person name="Kang I."/>
            <person name="Cho J.C."/>
        </authorList>
    </citation>
    <scope>NUCLEOTIDE SEQUENCE [LARGE SCALE GENOMIC DNA]</scope>
    <source>
        <strain evidence="3 4">IMCC14465</strain>
    </source>
</reference>
<dbReference type="Proteomes" id="UP000004836">
    <property type="component" value="Unassembled WGS sequence"/>
</dbReference>
<evidence type="ECO:0008006" key="5">
    <source>
        <dbReference type="Google" id="ProtNLM"/>
    </source>
</evidence>
<dbReference type="PANTHER" id="PTHR24321">
    <property type="entry name" value="DEHYDROGENASES, SHORT CHAIN"/>
    <property type="match status" value="1"/>
</dbReference>
<keyword evidence="2" id="KW-0560">Oxidoreductase</keyword>
<dbReference type="eggNOG" id="COG1028">
    <property type="taxonomic scope" value="Bacteria"/>
</dbReference>
<evidence type="ECO:0000256" key="2">
    <source>
        <dbReference type="ARBA" id="ARBA00023002"/>
    </source>
</evidence>
<dbReference type="Pfam" id="PF00106">
    <property type="entry name" value="adh_short"/>
    <property type="match status" value="1"/>
</dbReference>
<accession>J9A316</accession>
<comment type="caution">
    <text evidence="3">The sequence shown here is derived from an EMBL/GenBank/DDBJ whole genome shotgun (WGS) entry which is preliminary data.</text>
</comment>
<dbReference type="GO" id="GO:0016491">
    <property type="term" value="F:oxidoreductase activity"/>
    <property type="evidence" value="ECO:0007669"/>
    <property type="project" value="UniProtKB-KW"/>
</dbReference>
<dbReference type="PANTHER" id="PTHR24321:SF8">
    <property type="entry name" value="ESTRADIOL 17-BETA-DEHYDROGENASE 8-RELATED"/>
    <property type="match status" value="1"/>
</dbReference>
<evidence type="ECO:0000313" key="3">
    <source>
        <dbReference type="EMBL" id="EJW20735.1"/>
    </source>
</evidence>
<dbReference type="PRINTS" id="PR00081">
    <property type="entry name" value="GDHRDH"/>
</dbReference>
<dbReference type="Gene3D" id="3.40.50.720">
    <property type="entry name" value="NAD(P)-binding Rossmann-like Domain"/>
    <property type="match status" value="1"/>
</dbReference>
<evidence type="ECO:0000256" key="1">
    <source>
        <dbReference type="ARBA" id="ARBA00006484"/>
    </source>
</evidence>